<accession>A0A9W7E3Z4</accession>
<gene>
    <name evidence="2" type="ORF">TrRE_jg10244</name>
</gene>
<evidence type="ECO:0000313" key="3">
    <source>
        <dbReference type="Proteomes" id="UP001165082"/>
    </source>
</evidence>
<dbReference type="OrthoDB" id="204483at2759"/>
<keyword evidence="3" id="KW-1185">Reference proteome</keyword>
<evidence type="ECO:0000256" key="1">
    <source>
        <dbReference type="SAM" id="MobiDB-lite"/>
    </source>
</evidence>
<reference evidence="2" key="1">
    <citation type="submission" date="2022-07" db="EMBL/GenBank/DDBJ databases">
        <title>Genome analysis of Parmales, a sister group of diatoms, reveals the evolutionary specialization of diatoms from phago-mixotrophs to photoautotrophs.</title>
        <authorList>
            <person name="Ban H."/>
            <person name="Sato S."/>
            <person name="Yoshikawa S."/>
            <person name="Kazumasa Y."/>
            <person name="Nakamura Y."/>
            <person name="Ichinomiya M."/>
            <person name="Saitoh K."/>
            <person name="Sato N."/>
            <person name="Blanc-Mathieu R."/>
            <person name="Endo H."/>
            <person name="Kuwata A."/>
            <person name="Ogata H."/>
        </authorList>
    </citation>
    <scope>NUCLEOTIDE SEQUENCE</scope>
</reference>
<proteinExistence type="predicted"/>
<dbReference type="AlphaFoldDB" id="A0A9W7E3Z4"/>
<sequence>MVKRRAVEVIECPSDDVRTNFKRKSTTSPDLFPSSYNPLPTSLDPNTNNPTPSLLTSSEEAKYKKMGKSIKSSEQFSEMFKEVQKAGSQQFTGYARKLYKEETYEKTVGK</sequence>
<comment type="caution">
    <text evidence="2">The sequence shown here is derived from an EMBL/GenBank/DDBJ whole genome shotgun (WGS) entry which is preliminary data.</text>
</comment>
<dbReference type="EMBL" id="BRXZ01001191">
    <property type="protein sequence ID" value="GMH64908.1"/>
    <property type="molecule type" value="Genomic_DNA"/>
</dbReference>
<feature type="compositionally biased region" description="Polar residues" evidence="1">
    <location>
        <begin position="26"/>
        <end position="58"/>
    </location>
</feature>
<feature type="non-terminal residue" evidence="2">
    <location>
        <position position="1"/>
    </location>
</feature>
<name>A0A9W7E3Z4_9STRA</name>
<evidence type="ECO:0000313" key="2">
    <source>
        <dbReference type="EMBL" id="GMH64908.1"/>
    </source>
</evidence>
<protein>
    <submittedName>
        <fullName evidence="2">Uncharacterized protein</fullName>
    </submittedName>
</protein>
<feature type="region of interest" description="Disordered" evidence="1">
    <location>
        <begin position="20"/>
        <end position="60"/>
    </location>
</feature>
<organism evidence="2 3">
    <name type="scientific">Triparma retinervis</name>
    <dbReference type="NCBI Taxonomy" id="2557542"/>
    <lineage>
        <taxon>Eukaryota</taxon>
        <taxon>Sar</taxon>
        <taxon>Stramenopiles</taxon>
        <taxon>Ochrophyta</taxon>
        <taxon>Bolidophyceae</taxon>
        <taxon>Parmales</taxon>
        <taxon>Triparmaceae</taxon>
        <taxon>Triparma</taxon>
    </lineage>
</organism>
<dbReference type="Proteomes" id="UP001165082">
    <property type="component" value="Unassembled WGS sequence"/>
</dbReference>